<gene>
    <name evidence="1" type="primary">WBGene00107993</name>
</gene>
<reference evidence="2" key="1">
    <citation type="journal article" date="2008" name="Nat. Genet.">
        <title>The Pristionchus pacificus genome provides a unique perspective on nematode lifestyle and parasitism.</title>
        <authorList>
            <person name="Dieterich C."/>
            <person name="Clifton S.W."/>
            <person name="Schuster L.N."/>
            <person name="Chinwalla A."/>
            <person name="Delehaunty K."/>
            <person name="Dinkelacker I."/>
            <person name="Fulton L."/>
            <person name="Fulton R."/>
            <person name="Godfrey J."/>
            <person name="Minx P."/>
            <person name="Mitreva M."/>
            <person name="Roeseler W."/>
            <person name="Tian H."/>
            <person name="Witte H."/>
            <person name="Yang S.P."/>
            <person name="Wilson R.K."/>
            <person name="Sommer R.J."/>
        </authorList>
    </citation>
    <scope>NUCLEOTIDE SEQUENCE [LARGE SCALE GENOMIC DNA]</scope>
    <source>
        <strain evidence="2">PS312</strain>
    </source>
</reference>
<dbReference type="GO" id="GO:0005509">
    <property type="term" value="F:calcium ion binding"/>
    <property type="evidence" value="ECO:0000318"/>
    <property type="project" value="GO_Central"/>
</dbReference>
<protein>
    <submittedName>
        <fullName evidence="1">Ncs-6</fullName>
    </submittedName>
</protein>
<evidence type="ECO:0000313" key="1">
    <source>
        <dbReference type="EnsemblMetazoa" id="PPA18439.1"/>
    </source>
</evidence>
<reference evidence="1" key="2">
    <citation type="submission" date="2022-06" db="UniProtKB">
        <authorList>
            <consortium name="EnsemblMetazoa"/>
        </authorList>
    </citation>
    <scope>IDENTIFICATION</scope>
    <source>
        <strain evidence="1">PS312</strain>
    </source>
</reference>
<organism evidence="1 2">
    <name type="scientific">Pristionchus pacificus</name>
    <name type="common">Parasitic nematode worm</name>
    <dbReference type="NCBI Taxonomy" id="54126"/>
    <lineage>
        <taxon>Eukaryota</taxon>
        <taxon>Metazoa</taxon>
        <taxon>Ecdysozoa</taxon>
        <taxon>Nematoda</taxon>
        <taxon>Chromadorea</taxon>
        <taxon>Rhabditida</taxon>
        <taxon>Rhabditina</taxon>
        <taxon>Diplogasteromorpha</taxon>
        <taxon>Diplogasteroidea</taxon>
        <taxon>Neodiplogasteridae</taxon>
        <taxon>Pristionchus</taxon>
    </lineage>
</organism>
<accession>A0A8R1UC77</accession>
<keyword evidence="2" id="KW-1185">Reference proteome</keyword>
<dbReference type="Proteomes" id="UP000005239">
    <property type="component" value="Unassembled WGS sequence"/>
</dbReference>
<dbReference type="GO" id="GO:0009966">
    <property type="term" value="P:regulation of signal transduction"/>
    <property type="evidence" value="ECO:0000318"/>
    <property type="project" value="GO_Central"/>
</dbReference>
<evidence type="ECO:0000313" key="2">
    <source>
        <dbReference type="Proteomes" id="UP000005239"/>
    </source>
</evidence>
<dbReference type="InterPro" id="IPR002048">
    <property type="entry name" value="EF_hand_dom"/>
</dbReference>
<dbReference type="AlphaFoldDB" id="A0A2A6CYR8"/>
<dbReference type="EnsemblMetazoa" id="PPA18439.1">
    <property type="protein sequence ID" value="PPA18439.1"/>
    <property type="gene ID" value="WBGene00107993"/>
</dbReference>
<proteinExistence type="predicted"/>
<dbReference type="Gene3D" id="1.10.238.10">
    <property type="entry name" value="EF-hand"/>
    <property type="match status" value="1"/>
</dbReference>
<dbReference type="PROSITE" id="PS50222">
    <property type="entry name" value="EF_HAND_2"/>
    <property type="match status" value="1"/>
</dbReference>
<accession>A0A2A6CYR8</accession>
<name>A0A2A6CYR8_PRIPA</name>
<dbReference type="SUPFAM" id="SSF47473">
    <property type="entry name" value="EF-hand"/>
    <property type="match status" value="1"/>
</dbReference>
<sequence length="305" mass="34847">MSHYLTSDSSYRYGSDYTPRSAYAKRLQYSVSRETAGTTSLQYGEMEIGRRKSSTRDNTSVIWRALKTVKAWLWLDDSDDDEEFEVERRIDPEKLYPTIPPPLATLVQETQFDPKWITFLYRNFKQRAPNGRMSKSEWRQLMMTLFPRSVGTTYSDKIFAYLSAPKGFITFEALLRFIHSLSTDDQALSKFVFALLEPDAAGRVTQQAFADYVHAVFLLRDGQRLDENGNGQIQPLPLRAIRMFAAARFKELDTDNDGFVVYDDVQKLLADLRMSSLLNSVLPTAPRTPAQTSIDLGSAFARLNV</sequence>
<dbReference type="InterPro" id="IPR011992">
    <property type="entry name" value="EF-hand-dom_pair"/>
</dbReference>